<dbReference type="PANTHER" id="PTHR11093">
    <property type="entry name" value="RUVB-RELATED REPTIN AND PONTIN"/>
    <property type="match status" value="1"/>
</dbReference>
<dbReference type="GO" id="GO:0003678">
    <property type="term" value="F:DNA helicase activity"/>
    <property type="evidence" value="ECO:0007669"/>
    <property type="project" value="UniProtKB-EC"/>
</dbReference>
<dbReference type="InterPro" id="IPR012340">
    <property type="entry name" value="NA-bd_OB-fold"/>
</dbReference>
<evidence type="ECO:0000259" key="11">
    <source>
        <dbReference type="SMART" id="SM00382"/>
    </source>
</evidence>
<proteinExistence type="inferred from homology"/>
<dbReference type="RefSeq" id="XP_065331184.1">
    <property type="nucleotide sequence ID" value="XM_065475112.1"/>
</dbReference>
<keyword evidence="8 10" id="KW-0539">Nucleus</keyword>
<dbReference type="GO" id="GO:0005524">
    <property type="term" value="F:ATP binding"/>
    <property type="evidence" value="ECO:0007669"/>
    <property type="project" value="UniProtKB-KW"/>
</dbReference>
<keyword evidence="6 10" id="KW-0067">ATP-binding</keyword>
<dbReference type="GeneID" id="90542886"/>
<evidence type="ECO:0000313" key="12">
    <source>
        <dbReference type="EMBL" id="WUR05039.1"/>
    </source>
</evidence>
<gene>
    <name evidence="12" type="ORF">VNE69_12024</name>
</gene>
<keyword evidence="10" id="KW-0234">DNA repair</keyword>
<dbReference type="Gene3D" id="3.40.50.300">
    <property type="entry name" value="P-loop containing nucleotide triphosphate hydrolases"/>
    <property type="match status" value="1"/>
</dbReference>
<evidence type="ECO:0000256" key="4">
    <source>
        <dbReference type="ARBA" id="ARBA00022801"/>
    </source>
</evidence>
<dbReference type="SMART" id="SM00382">
    <property type="entry name" value="AAA"/>
    <property type="match status" value="1"/>
</dbReference>
<reference evidence="12" key="1">
    <citation type="journal article" date="2024" name="BMC Genomics">
        <title>Functional annotation of a divergent genome using sequence and structure-based similarity.</title>
        <authorList>
            <person name="Svedberg D."/>
            <person name="Winiger R.R."/>
            <person name="Berg A."/>
            <person name="Sharma H."/>
            <person name="Tellgren-Roth C."/>
            <person name="Debrunner-Vossbrinck B.A."/>
            <person name="Vossbrinck C.R."/>
            <person name="Barandun J."/>
        </authorList>
    </citation>
    <scope>NUCLEOTIDE SEQUENCE</scope>
    <source>
        <strain evidence="12">Illinois isolate</strain>
    </source>
</reference>
<keyword evidence="4 10" id="KW-0378">Hydrolase</keyword>
<dbReference type="InterPro" id="IPR041048">
    <property type="entry name" value="RuvB-like_C"/>
</dbReference>
<dbReference type="InterPro" id="IPR027238">
    <property type="entry name" value="RuvB-like"/>
</dbReference>
<comment type="subcellular location">
    <subcellularLocation>
        <location evidence="1 10">Nucleus</location>
    </subcellularLocation>
</comment>
<evidence type="ECO:0000256" key="9">
    <source>
        <dbReference type="ARBA" id="ARBA00047995"/>
    </source>
</evidence>
<keyword evidence="7 10" id="KW-0156">Chromatin regulator</keyword>
<dbReference type="InterPro" id="IPR010339">
    <property type="entry name" value="TIP49_P-loop"/>
</dbReference>
<dbReference type="EC" id="3.6.4.12" evidence="10"/>
<dbReference type="InterPro" id="IPR027417">
    <property type="entry name" value="P-loop_NTPase"/>
</dbReference>
<comment type="function">
    <text evidence="10">DNA helicase participates in several chromatin remodeling complexes, including the SWR1 and the INO80 complexes.</text>
</comment>
<dbReference type="SUPFAM" id="SSF52540">
    <property type="entry name" value="P-loop containing nucleoside triphosphate hydrolases"/>
    <property type="match status" value="1"/>
</dbReference>
<dbReference type="InterPro" id="IPR042487">
    <property type="entry name" value="RuvBL1/2_DNA/RNA_bd_dom"/>
</dbReference>
<dbReference type="Proteomes" id="UP001334084">
    <property type="component" value="Chromosome 12"/>
</dbReference>
<keyword evidence="5 10" id="KW-0347">Helicase</keyword>
<comment type="similarity">
    <text evidence="2 10">Belongs to the RuvB family.</text>
</comment>
<dbReference type="AlphaFoldDB" id="A0AAX4JGI1"/>
<keyword evidence="10" id="KW-0804">Transcription</keyword>
<dbReference type="GO" id="GO:0006281">
    <property type="term" value="P:DNA repair"/>
    <property type="evidence" value="ECO:0007669"/>
    <property type="project" value="UniProtKB-KW"/>
</dbReference>
<organism evidence="12 13">
    <name type="scientific">Vairimorpha necatrix</name>
    <dbReference type="NCBI Taxonomy" id="6039"/>
    <lineage>
        <taxon>Eukaryota</taxon>
        <taxon>Fungi</taxon>
        <taxon>Fungi incertae sedis</taxon>
        <taxon>Microsporidia</taxon>
        <taxon>Nosematidae</taxon>
        <taxon>Vairimorpha</taxon>
    </lineage>
</organism>
<dbReference type="Gene3D" id="2.40.50.360">
    <property type="entry name" value="RuvB-like helicase, domain II"/>
    <property type="match status" value="1"/>
</dbReference>
<evidence type="ECO:0000256" key="1">
    <source>
        <dbReference type="ARBA" id="ARBA00004123"/>
    </source>
</evidence>
<dbReference type="GO" id="GO:0005634">
    <property type="term" value="C:nucleus"/>
    <property type="evidence" value="ECO:0007669"/>
    <property type="project" value="UniProtKB-SubCell"/>
</dbReference>
<name>A0AAX4JGI1_9MICR</name>
<evidence type="ECO:0000256" key="8">
    <source>
        <dbReference type="ARBA" id="ARBA00023242"/>
    </source>
</evidence>
<evidence type="ECO:0000256" key="10">
    <source>
        <dbReference type="RuleBase" id="RU363048"/>
    </source>
</evidence>
<evidence type="ECO:0000313" key="13">
    <source>
        <dbReference type="Proteomes" id="UP001334084"/>
    </source>
</evidence>
<dbReference type="GO" id="GO:0006325">
    <property type="term" value="P:chromatin organization"/>
    <property type="evidence" value="ECO:0007669"/>
    <property type="project" value="UniProtKB-KW"/>
</dbReference>
<keyword evidence="3 10" id="KW-0547">Nucleotide-binding</keyword>
<feature type="domain" description="AAA+ ATPase" evidence="11">
    <location>
        <begin position="54"/>
        <end position="323"/>
    </location>
</feature>
<dbReference type="InterPro" id="IPR003593">
    <property type="entry name" value="AAA+_ATPase"/>
</dbReference>
<keyword evidence="13" id="KW-1185">Reference proteome</keyword>
<dbReference type="EMBL" id="CP142737">
    <property type="protein sequence ID" value="WUR05039.1"/>
    <property type="molecule type" value="Genomic_DNA"/>
</dbReference>
<evidence type="ECO:0000256" key="2">
    <source>
        <dbReference type="ARBA" id="ARBA00007519"/>
    </source>
</evidence>
<evidence type="ECO:0000256" key="6">
    <source>
        <dbReference type="ARBA" id="ARBA00022840"/>
    </source>
</evidence>
<comment type="catalytic activity">
    <reaction evidence="9 10">
        <text>ATP + H2O = ADP + phosphate + H(+)</text>
        <dbReference type="Rhea" id="RHEA:13065"/>
        <dbReference type="ChEBI" id="CHEBI:15377"/>
        <dbReference type="ChEBI" id="CHEBI:15378"/>
        <dbReference type="ChEBI" id="CHEBI:30616"/>
        <dbReference type="ChEBI" id="CHEBI:43474"/>
        <dbReference type="ChEBI" id="CHEBI:456216"/>
        <dbReference type="EC" id="3.6.4.12"/>
    </reaction>
</comment>
<dbReference type="Pfam" id="PF17856">
    <property type="entry name" value="TIP49_C"/>
    <property type="match status" value="1"/>
</dbReference>
<evidence type="ECO:0000256" key="7">
    <source>
        <dbReference type="ARBA" id="ARBA00022853"/>
    </source>
</evidence>
<evidence type="ECO:0000256" key="5">
    <source>
        <dbReference type="ARBA" id="ARBA00022806"/>
    </source>
</evidence>
<evidence type="ECO:0000256" key="3">
    <source>
        <dbReference type="ARBA" id="ARBA00022741"/>
    </source>
</evidence>
<keyword evidence="10" id="KW-0805">Transcription regulation</keyword>
<dbReference type="FunFam" id="2.40.50.360:FF:000001">
    <property type="entry name" value="RuvB-like helicase"/>
    <property type="match status" value="1"/>
</dbReference>
<protein>
    <recommendedName>
        <fullName evidence="10">RuvB-like helicase</fullName>
        <ecNumber evidence="10">3.6.4.12</ecNumber>
    </recommendedName>
</protein>
<dbReference type="Gene3D" id="1.10.8.60">
    <property type="match status" value="1"/>
</dbReference>
<dbReference type="GO" id="GO:0016787">
    <property type="term" value="F:hydrolase activity"/>
    <property type="evidence" value="ECO:0007669"/>
    <property type="project" value="UniProtKB-KW"/>
</dbReference>
<dbReference type="Pfam" id="PF06068">
    <property type="entry name" value="TIP49"/>
    <property type="match status" value="1"/>
</dbReference>
<dbReference type="SUPFAM" id="SSF50249">
    <property type="entry name" value="Nucleic acid-binding proteins"/>
    <property type="match status" value="1"/>
</dbReference>
<accession>A0AAX4JGI1</accession>
<sequence length="402" mass="45325">MFSNRSKGIHNHIGSLGINETIEVEDSTFPLIGQDDSRLACSIIVDIVRTNKFGGKCFILSGPSGSGKTALTVAMSKELGTKIPFVSISGHEVYSSEVKKSEVLESLLRKAVLVRMKEFKNVYEGEVVSIRDSVLDLRSLKGTKTLRLSKDLVDQMKFQDIKVGDVIHVDSSSGILKRMGRGESHLNDYDLEAEKYVPLPKNEIYKKKEFVHETTLHSLDISNINPTGQDVLSLVNQVVKYKKSEITSKLRKDVDNLIELYDTEIVYGILLIEEAHMLDLESFTYLSKAMDSEKCPVIILTTNITEGEIRGTALGPLGIPRNFLKKCLVLPIQKNDKEDEILKCRVEKENIKIDEQGFKKLVEISSKFGLVYSINLLKMMKNIKREVTQEDVNEFSLMFKNK</sequence>
<dbReference type="KEGG" id="vnx:VNE69_12024"/>
<keyword evidence="10" id="KW-0227">DNA damage</keyword>